<dbReference type="Gene3D" id="1.10.150.130">
    <property type="match status" value="1"/>
</dbReference>
<keyword evidence="4" id="KW-0233">DNA recombination</keyword>
<comment type="caution">
    <text evidence="8">The sequence shown here is derived from an EMBL/GenBank/DDBJ whole genome shotgun (WGS) entry which is preliminary data.</text>
</comment>
<proteinExistence type="inferred from homology"/>
<dbReference type="InterPro" id="IPR002104">
    <property type="entry name" value="Integrase_catalytic"/>
</dbReference>
<evidence type="ECO:0000256" key="5">
    <source>
        <dbReference type="PROSITE-ProRule" id="PRU01248"/>
    </source>
</evidence>
<evidence type="ECO:0000256" key="1">
    <source>
        <dbReference type="ARBA" id="ARBA00008857"/>
    </source>
</evidence>
<accession>A0ABV4MMD6</accession>
<dbReference type="InterPro" id="IPR044068">
    <property type="entry name" value="CB"/>
</dbReference>
<dbReference type="CDD" id="cd01184">
    <property type="entry name" value="INT_C_like_1"/>
    <property type="match status" value="1"/>
</dbReference>
<dbReference type="InterPro" id="IPR011010">
    <property type="entry name" value="DNA_brk_join_enz"/>
</dbReference>
<dbReference type="InterPro" id="IPR013762">
    <property type="entry name" value="Integrase-like_cat_sf"/>
</dbReference>
<organism evidence="8 9">
    <name type="scientific">Vibrio bivalvicida</name>
    <dbReference type="NCBI Taxonomy" id="1276888"/>
    <lineage>
        <taxon>Bacteria</taxon>
        <taxon>Pseudomonadati</taxon>
        <taxon>Pseudomonadota</taxon>
        <taxon>Gammaproteobacteria</taxon>
        <taxon>Vibrionales</taxon>
        <taxon>Vibrionaceae</taxon>
        <taxon>Vibrio</taxon>
        <taxon>Vibrio oreintalis group</taxon>
    </lineage>
</organism>
<feature type="domain" description="Core-binding (CB)" evidence="7">
    <location>
        <begin position="156"/>
        <end position="237"/>
    </location>
</feature>
<dbReference type="InterPro" id="IPR050090">
    <property type="entry name" value="Tyrosine_recombinase_XerCD"/>
</dbReference>
<keyword evidence="2" id="KW-0229">DNA integration</keyword>
<dbReference type="InterPro" id="IPR046668">
    <property type="entry name" value="DUF6538"/>
</dbReference>
<dbReference type="InterPro" id="IPR010998">
    <property type="entry name" value="Integrase_recombinase_N"/>
</dbReference>
<evidence type="ECO:0000259" key="7">
    <source>
        <dbReference type="PROSITE" id="PS51900"/>
    </source>
</evidence>
<sequence>IMAITSAFQADDAGSIPAVRSNFILNFINLLNYKSQVIRSGVTMYLVRDRNSTYYSRVYFPKALTERGCPKELRFSLKTKHRTTALDRSLVVLHCARALIASAGDKANPATLTRKIREQVSKVIANDFALLASEKIKETPVNTILKPTHKTQANPKKQLDLLAQFIEFKKLEGVTNKSLGLLHSRVKVFVDGLKVQLGSVTTREANDFLMSLYAQELSLKTVREYIASVKQFYNWLVVMQFACGNPFDLIKVKPDTRLASEQRRRWSDKELLKLFSHDNFVGEIGSNHCEVNYQRKQQDFWIPHILLYTGARVSEICQLKTRDIIEKDGIWCININEDGDKRLKTRASVRFVPLHKQLLNLGFLNYVNQRYEASKDQLFDIKPYGMTQCWSEQFYKRFIKVQKEIGMVGKDRPTLHGLRHTFIDAAQSAGIPENEVADIVGHTKQSMTYGRYGKRVDVSRLNSAVNRIEFKLKA</sequence>
<dbReference type="EMBL" id="JBGOOS010000033">
    <property type="protein sequence ID" value="MEZ8210744.1"/>
    <property type="molecule type" value="Genomic_DNA"/>
</dbReference>
<dbReference type="SUPFAM" id="SSF56349">
    <property type="entry name" value="DNA breaking-rejoining enzymes"/>
    <property type="match status" value="1"/>
</dbReference>
<dbReference type="PROSITE" id="PS51898">
    <property type="entry name" value="TYR_RECOMBINASE"/>
    <property type="match status" value="1"/>
</dbReference>
<dbReference type="PANTHER" id="PTHR30349:SF41">
    <property type="entry name" value="INTEGRASE_RECOMBINASE PROTEIN MJ0367-RELATED"/>
    <property type="match status" value="1"/>
</dbReference>
<dbReference type="Pfam" id="PF20172">
    <property type="entry name" value="DUF6538"/>
    <property type="match status" value="1"/>
</dbReference>
<dbReference type="PROSITE" id="PS51900">
    <property type="entry name" value="CB"/>
    <property type="match status" value="1"/>
</dbReference>
<dbReference type="Gene3D" id="1.10.443.10">
    <property type="entry name" value="Intergrase catalytic core"/>
    <property type="match status" value="1"/>
</dbReference>
<reference evidence="8 9" key="1">
    <citation type="submission" date="2024-06" db="EMBL/GenBank/DDBJ databases">
        <authorList>
            <person name="Steensen K."/>
            <person name="Seneca J."/>
            <person name="Bartlau N."/>
            <person name="Yu A.X."/>
            <person name="Polz M.F."/>
        </authorList>
    </citation>
    <scope>NUCLEOTIDE SEQUENCE [LARGE SCALE GENOMIC DNA]</scope>
    <source>
        <strain evidence="8 9">1F146</strain>
    </source>
</reference>
<evidence type="ECO:0000313" key="8">
    <source>
        <dbReference type="EMBL" id="MEZ8210744.1"/>
    </source>
</evidence>
<evidence type="ECO:0000256" key="3">
    <source>
        <dbReference type="ARBA" id="ARBA00023125"/>
    </source>
</evidence>
<dbReference type="Proteomes" id="UP001569151">
    <property type="component" value="Unassembled WGS sequence"/>
</dbReference>
<evidence type="ECO:0000259" key="6">
    <source>
        <dbReference type="PROSITE" id="PS51898"/>
    </source>
</evidence>
<keyword evidence="9" id="KW-1185">Reference proteome</keyword>
<protein>
    <submittedName>
        <fullName evidence="8">Tyrosine-type recombinase/integrase</fullName>
    </submittedName>
</protein>
<evidence type="ECO:0000256" key="2">
    <source>
        <dbReference type="ARBA" id="ARBA00022908"/>
    </source>
</evidence>
<dbReference type="RefSeq" id="WP_371719363.1">
    <property type="nucleotide sequence ID" value="NZ_JBGOOF010000022.1"/>
</dbReference>
<name>A0ABV4MMD6_9VIBR</name>
<feature type="domain" description="Tyr recombinase" evidence="6">
    <location>
        <begin position="261"/>
        <end position="466"/>
    </location>
</feature>
<dbReference type="PANTHER" id="PTHR30349">
    <property type="entry name" value="PHAGE INTEGRASE-RELATED"/>
    <property type="match status" value="1"/>
</dbReference>
<feature type="non-terminal residue" evidence="8">
    <location>
        <position position="1"/>
    </location>
</feature>
<gene>
    <name evidence="8" type="ORF">ACED39_18395</name>
</gene>
<dbReference type="Pfam" id="PF00589">
    <property type="entry name" value="Phage_integrase"/>
    <property type="match status" value="1"/>
</dbReference>
<evidence type="ECO:0000313" key="9">
    <source>
        <dbReference type="Proteomes" id="UP001569151"/>
    </source>
</evidence>
<evidence type="ECO:0000256" key="4">
    <source>
        <dbReference type="ARBA" id="ARBA00023172"/>
    </source>
</evidence>
<keyword evidence="3 5" id="KW-0238">DNA-binding</keyword>
<comment type="similarity">
    <text evidence="1">Belongs to the 'phage' integrase family.</text>
</comment>